<dbReference type="PROSITE" id="PS00136">
    <property type="entry name" value="SUBTILASE_ASP"/>
    <property type="match status" value="1"/>
</dbReference>
<dbReference type="RefSeq" id="WP_133117482.1">
    <property type="nucleotide sequence ID" value="NZ_PDJQ01000001.1"/>
</dbReference>
<comment type="similarity">
    <text evidence="1 5 6">Belongs to the peptidase S8 family.</text>
</comment>
<feature type="active site" description="Charge relay system" evidence="5">
    <location>
        <position position="149"/>
    </location>
</feature>
<dbReference type="AlphaFoldDB" id="A0A2A9HDY5"/>
<feature type="active site" description="Charge relay system" evidence="5">
    <location>
        <position position="221"/>
    </location>
</feature>
<dbReference type="PROSITE" id="PS00137">
    <property type="entry name" value="SUBTILASE_HIS"/>
    <property type="match status" value="1"/>
</dbReference>
<dbReference type="InterPro" id="IPR036852">
    <property type="entry name" value="Peptidase_S8/S53_dom_sf"/>
</dbReference>
<evidence type="ECO:0000259" key="8">
    <source>
        <dbReference type="Pfam" id="PF00082"/>
    </source>
</evidence>
<evidence type="ECO:0000256" key="2">
    <source>
        <dbReference type="ARBA" id="ARBA00022670"/>
    </source>
</evidence>
<dbReference type="InterPro" id="IPR015500">
    <property type="entry name" value="Peptidase_S8_subtilisin-rel"/>
</dbReference>
<feature type="active site" description="Charge relay system" evidence="5">
    <location>
        <position position="401"/>
    </location>
</feature>
<evidence type="ECO:0000256" key="6">
    <source>
        <dbReference type="RuleBase" id="RU003355"/>
    </source>
</evidence>
<dbReference type="GO" id="GO:0006508">
    <property type="term" value="P:proteolysis"/>
    <property type="evidence" value="ECO:0007669"/>
    <property type="project" value="UniProtKB-KW"/>
</dbReference>
<dbReference type="PANTHER" id="PTHR43399">
    <property type="entry name" value="SUBTILISIN-RELATED"/>
    <property type="match status" value="1"/>
</dbReference>
<keyword evidence="3 5" id="KW-0378">Hydrolase</keyword>
<evidence type="ECO:0000313" key="9">
    <source>
        <dbReference type="EMBL" id="PFG73341.1"/>
    </source>
</evidence>
<feature type="signal peptide" evidence="7">
    <location>
        <begin position="1"/>
        <end position="21"/>
    </location>
</feature>
<dbReference type="InterPro" id="IPR051048">
    <property type="entry name" value="Peptidase_S8/S53_subtilisin"/>
</dbReference>
<evidence type="ECO:0000313" key="10">
    <source>
        <dbReference type="Proteomes" id="UP000223071"/>
    </source>
</evidence>
<dbReference type="Pfam" id="PF00082">
    <property type="entry name" value="Peptidase_S8"/>
    <property type="match status" value="1"/>
</dbReference>
<dbReference type="SUPFAM" id="SSF52743">
    <property type="entry name" value="Subtilisin-like"/>
    <property type="match status" value="1"/>
</dbReference>
<dbReference type="InterPro" id="IPR023828">
    <property type="entry name" value="Peptidase_S8_Ser-AS"/>
</dbReference>
<dbReference type="EMBL" id="PDJQ01000001">
    <property type="protein sequence ID" value="PFG73341.1"/>
    <property type="molecule type" value="Genomic_DNA"/>
</dbReference>
<dbReference type="Proteomes" id="UP000223071">
    <property type="component" value="Unassembled WGS sequence"/>
</dbReference>
<dbReference type="PROSITE" id="PS00138">
    <property type="entry name" value="SUBTILASE_SER"/>
    <property type="match status" value="1"/>
</dbReference>
<proteinExistence type="inferred from homology"/>
<dbReference type="InterPro" id="IPR000209">
    <property type="entry name" value="Peptidase_S8/S53_dom"/>
</dbReference>
<keyword evidence="2 5" id="KW-0645">Protease</keyword>
<keyword evidence="10" id="KW-1185">Reference proteome</keyword>
<reference evidence="9 10" key="1">
    <citation type="submission" date="2017-09" db="EMBL/GenBank/DDBJ databases">
        <title>Sequencing the genomes of two abundant thermophiles in Great Basin hot springs: Thermocrinis jamiesonii and novel Chloroflexi Thermoflexus hugenholtzii.</title>
        <authorList>
            <person name="Hedlund B."/>
        </authorList>
    </citation>
    <scope>NUCLEOTIDE SEQUENCE [LARGE SCALE GENOMIC DNA]</scope>
    <source>
        <strain evidence="9 10">G233</strain>
    </source>
</reference>
<dbReference type="InterPro" id="IPR022398">
    <property type="entry name" value="Peptidase_S8_His-AS"/>
</dbReference>
<dbReference type="PROSITE" id="PS51892">
    <property type="entry name" value="SUBTILASE"/>
    <property type="match status" value="1"/>
</dbReference>
<dbReference type="GO" id="GO:0004252">
    <property type="term" value="F:serine-type endopeptidase activity"/>
    <property type="evidence" value="ECO:0007669"/>
    <property type="project" value="UniProtKB-UniRule"/>
</dbReference>
<dbReference type="InterPro" id="IPR023827">
    <property type="entry name" value="Peptidase_S8_Asp-AS"/>
</dbReference>
<dbReference type="PRINTS" id="PR00723">
    <property type="entry name" value="SUBTILISIN"/>
</dbReference>
<keyword evidence="4 5" id="KW-0720">Serine protease</keyword>
<dbReference type="Gene3D" id="3.40.50.200">
    <property type="entry name" value="Peptidase S8/S53 domain"/>
    <property type="match status" value="1"/>
</dbReference>
<feature type="chain" id="PRO_5012676443" evidence="7">
    <location>
        <begin position="22"/>
        <end position="742"/>
    </location>
</feature>
<sequence>MRRRWFAILLAVAGISGAAGAAGSSPAPAGADPAQPPAAYIAVQFDTALRAQARREWMPPPTLAEQGFASIPVPPGRDPAEFAAELSRAPNVVSAVPDAPVRAAEIPNDPYYLGSGNGPNQAQYLAAIGAPAAWDLHTGSREVIVAVIDSGLDVRHPEFAGQLWENPIDNRSDGIDRDGNGCINDRYGCRFINLTQVNAAMCGYTTSTPTGAILDDMPSSHGTLVAGIIGAAGDNSIGVAGVAWKVRLLTVKALDCRGEGFMTRIAEAIVYAVRQGARVINISIASDPPHTQADIPALRAALQLAQDSGVIVVAAAGNHVPGQPAGVAYPAAYTQYPNLIAVGAANNLNGMTWASYSNYGPAVDFAAPGNRLLSTTRTDIGLSNPYAEIGEPNGGFQGGTSFATPLVSGMFALLISRNTRLSADDYIAAARAAATPAPPAPHGQNWAGSGIINIGGAVARIPLSLTGVPQHDWRDVPGGTLIEARVGTTVCGSTSAIAAGPVSTFTVKVKSAAEQPGCGAPGATVELVIGGLAAKPTVTWGGRNADLGMAGLFISSVSPPPGSVVVQTIGSGWSNLAHLEATGPLPGAASTLPLPWNAIYRWDPLKWAFSEAEGVLGAYRRFIRGAPSVVSDYPVIQQYDAYWVDAPAANVASLNPNPPAGRTIELAAGWNNFTYTGQPRAVADALASIGGKYTQVLQYDNASGRWLSHLPGQPRYLNDFGGLFTLRVYWVYMKEPGTLVMQ</sequence>
<accession>A0A2A9HDY5</accession>
<name>A0A2A9HDY5_TEPT2</name>
<evidence type="ECO:0000256" key="7">
    <source>
        <dbReference type="SAM" id="SignalP"/>
    </source>
</evidence>
<evidence type="ECO:0000256" key="4">
    <source>
        <dbReference type="ARBA" id="ARBA00022825"/>
    </source>
</evidence>
<organism evidence="9 10">
    <name type="scientific">Tepidiforma thermophila (strain KCTC 52669 / CGMCC 1.13589 / G233)</name>
    <dbReference type="NCBI Taxonomy" id="2761530"/>
    <lineage>
        <taxon>Bacteria</taxon>
        <taxon>Bacillati</taxon>
        <taxon>Chloroflexota</taxon>
        <taxon>Tepidiformia</taxon>
        <taxon>Tepidiformales</taxon>
        <taxon>Tepidiformaceae</taxon>
        <taxon>Tepidiforma</taxon>
    </lineage>
</organism>
<dbReference type="PANTHER" id="PTHR43399:SF4">
    <property type="entry name" value="CELL WALL-ASSOCIATED PROTEASE"/>
    <property type="match status" value="1"/>
</dbReference>
<evidence type="ECO:0000256" key="5">
    <source>
        <dbReference type="PROSITE-ProRule" id="PRU01240"/>
    </source>
</evidence>
<keyword evidence="7" id="KW-0732">Signal</keyword>
<evidence type="ECO:0000256" key="3">
    <source>
        <dbReference type="ARBA" id="ARBA00022801"/>
    </source>
</evidence>
<gene>
    <name evidence="9" type="ORF">A9A59_0536</name>
</gene>
<evidence type="ECO:0000256" key="1">
    <source>
        <dbReference type="ARBA" id="ARBA00011073"/>
    </source>
</evidence>
<protein>
    <submittedName>
        <fullName evidence="9">Subtilisin family serine protease</fullName>
    </submittedName>
</protein>
<feature type="domain" description="Peptidase S8/S53" evidence="8">
    <location>
        <begin position="141"/>
        <end position="434"/>
    </location>
</feature>
<comment type="caution">
    <text evidence="9">The sequence shown here is derived from an EMBL/GenBank/DDBJ whole genome shotgun (WGS) entry which is preliminary data.</text>
</comment>